<dbReference type="EMBL" id="BDGU01000723">
    <property type="protein sequence ID" value="GAW08756.1"/>
    <property type="molecule type" value="Genomic_DNA"/>
</dbReference>
<name>A0A1Q3ENJ6_LENED</name>
<reference evidence="2 3" key="1">
    <citation type="submission" date="2016-08" db="EMBL/GenBank/DDBJ databases">
        <authorList>
            <consortium name="Lentinula edodes genome sequencing consortium"/>
            <person name="Sakamoto Y."/>
            <person name="Nakade K."/>
            <person name="Sato S."/>
            <person name="Yoshida Y."/>
            <person name="Miyazaki K."/>
            <person name="Natsume S."/>
            <person name="Konno N."/>
        </authorList>
    </citation>
    <scope>NUCLEOTIDE SEQUENCE [LARGE SCALE GENOMIC DNA]</scope>
    <source>
        <strain evidence="2 3">NBRC 111202</strain>
    </source>
</reference>
<comment type="caution">
    <text evidence="2">The sequence shown here is derived from an EMBL/GenBank/DDBJ whole genome shotgun (WGS) entry which is preliminary data.</text>
</comment>
<keyword evidence="2" id="KW-0418">Kinase</keyword>
<organism evidence="2 3">
    <name type="scientific">Lentinula edodes</name>
    <name type="common">Shiitake mushroom</name>
    <name type="synonym">Lentinus edodes</name>
    <dbReference type="NCBI Taxonomy" id="5353"/>
    <lineage>
        <taxon>Eukaryota</taxon>
        <taxon>Fungi</taxon>
        <taxon>Dikarya</taxon>
        <taxon>Basidiomycota</taxon>
        <taxon>Agaricomycotina</taxon>
        <taxon>Agaricomycetes</taxon>
        <taxon>Agaricomycetidae</taxon>
        <taxon>Agaricales</taxon>
        <taxon>Marasmiineae</taxon>
        <taxon>Omphalotaceae</taxon>
        <taxon>Lentinula</taxon>
    </lineage>
</organism>
<dbReference type="Proteomes" id="UP000188533">
    <property type="component" value="Unassembled WGS sequence"/>
</dbReference>
<dbReference type="PANTHER" id="PTHR21310:SF15">
    <property type="entry name" value="AMINOGLYCOSIDE PHOSPHOTRANSFERASE DOMAIN-CONTAINING PROTEIN"/>
    <property type="match status" value="1"/>
</dbReference>
<dbReference type="SUPFAM" id="SSF56112">
    <property type="entry name" value="Protein kinase-like (PK-like)"/>
    <property type="match status" value="1"/>
</dbReference>
<dbReference type="InterPro" id="IPR011009">
    <property type="entry name" value="Kinase-like_dom_sf"/>
</dbReference>
<dbReference type="PANTHER" id="PTHR21310">
    <property type="entry name" value="AMINOGLYCOSIDE PHOSPHOTRANSFERASE-RELATED-RELATED"/>
    <property type="match status" value="1"/>
</dbReference>
<dbReference type="CDD" id="cd05120">
    <property type="entry name" value="APH_ChoK_like"/>
    <property type="match status" value="1"/>
</dbReference>
<dbReference type="GO" id="GO:0016301">
    <property type="term" value="F:kinase activity"/>
    <property type="evidence" value="ECO:0007669"/>
    <property type="project" value="UniProtKB-KW"/>
</dbReference>
<dbReference type="Gene3D" id="3.90.1200.10">
    <property type="match status" value="1"/>
</dbReference>
<evidence type="ECO:0000313" key="3">
    <source>
        <dbReference type="Proteomes" id="UP000188533"/>
    </source>
</evidence>
<protein>
    <submittedName>
        <fullName evidence="2">Kinase-like protein</fullName>
    </submittedName>
</protein>
<dbReference type="InterPro" id="IPR051678">
    <property type="entry name" value="AGP_Transferase"/>
</dbReference>
<proteinExistence type="predicted"/>
<reference evidence="2 3" key="2">
    <citation type="submission" date="2017-02" db="EMBL/GenBank/DDBJ databases">
        <title>A genome survey and senescence transcriptome analysis in Lentinula edodes.</title>
        <authorList>
            <person name="Sakamoto Y."/>
            <person name="Nakade K."/>
            <person name="Sato S."/>
            <person name="Yoshida Y."/>
            <person name="Miyazaki K."/>
            <person name="Natsume S."/>
            <person name="Konno N."/>
        </authorList>
    </citation>
    <scope>NUCLEOTIDE SEQUENCE [LARGE SCALE GENOMIC DNA]</scope>
    <source>
        <strain evidence="2 3">NBRC 111202</strain>
    </source>
</reference>
<sequence length="291" mass="34167">MLSILRKARLGIYYCLVRLIPHNLRLKLYRHLFLRAREQNGGYSIFGGNVQRTSYGLCFKRGALQREVTAMRFVRKRTTIPVPFIVDYLVSDDNESYLIMELILGKTLADQYGSLTEDVCRIIIRDLIDITNELRSIPPPSRPPLVCGLGSIPIDCRRIQLNGSSSFGPFDSVKAFHEELIKFSNLEFPNQETESAALSKIHRLYEKPHRIVFTHNDLHPGNVMVDANFRIVGILDWESSGWMPEYWEYIKSRFVYQYRKRWGGRVMARVFPEYEEEWEVDCIYYAHRVRY</sequence>
<dbReference type="Pfam" id="PF01636">
    <property type="entry name" value="APH"/>
    <property type="match status" value="1"/>
</dbReference>
<accession>A0A1Q3ENJ6</accession>
<evidence type="ECO:0000259" key="1">
    <source>
        <dbReference type="Pfam" id="PF01636"/>
    </source>
</evidence>
<feature type="domain" description="Aminoglycoside phosphotransferase" evidence="1">
    <location>
        <begin position="63"/>
        <end position="275"/>
    </location>
</feature>
<dbReference type="InterPro" id="IPR002575">
    <property type="entry name" value="Aminoglycoside_PTrfase"/>
</dbReference>
<gene>
    <name evidence="2" type="ORF">LENED_010839</name>
</gene>
<dbReference type="STRING" id="5353.A0A1Q3ENJ6"/>
<evidence type="ECO:0000313" key="2">
    <source>
        <dbReference type="EMBL" id="GAW08756.1"/>
    </source>
</evidence>
<keyword evidence="2" id="KW-0808">Transferase</keyword>
<dbReference type="AlphaFoldDB" id="A0A1Q3ENJ6"/>
<keyword evidence="3" id="KW-1185">Reference proteome</keyword>